<dbReference type="EMBL" id="JASTZU010000018">
    <property type="protein sequence ID" value="MDL4839613.1"/>
    <property type="molecule type" value="Genomic_DNA"/>
</dbReference>
<name>A0ABT7L187_9BACI</name>
<proteinExistence type="predicted"/>
<dbReference type="Proteomes" id="UP001235343">
    <property type="component" value="Unassembled WGS sequence"/>
</dbReference>
<gene>
    <name evidence="1" type="ORF">QQS35_03955</name>
</gene>
<comment type="caution">
    <text evidence="1">The sequence shown here is derived from an EMBL/GenBank/DDBJ whole genome shotgun (WGS) entry which is preliminary data.</text>
</comment>
<evidence type="ECO:0000313" key="2">
    <source>
        <dbReference type="Proteomes" id="UP001235343"/>
    </source>
</evidence>
<sequence length="52" mass="6185">MTKIKMLVQTTYNGNLLRQGKEYEVADDTAQRWHISNIAEIIEHQRKPEEQE</sequence>
<evidence type="ECO:0000313" key="1">
    <source>
        <dbReference type="EMBL" id="MDL4839613.1"/>
    </source>
</evidence>
<reference evidence="1 2" key="1">
    <citation type="submission" date="2023-06" db="EMBL/GenBank/DDBJ databases">
        <title>Aquibacillus rhizosphaerae LR5S19.</title>
        <authorList>
            <person name="Sun J.-Q."/>
        </authorList>
    </citation>
    <scope>NUCLEOTIDE SEQUENCE [LARGE SCALE GENOMIC DNA]</scope>
    <source>
        <strain evidence="1 2">LR5S19</strain>
    </source>
</reference>
<accession>A0ABT7L187</accession>
<dbReference type="RefSeq" id="WP_285930533.1">
    <property type="nucleotide sequence ID" value="NZ_JASTZU010000018.1"/>
</dbReference>
<keyword evidence="2" id="KW-1185">Reference proteome</keyword>
<organism evidence="1 2">
    <name type="scientific">Aquibacillus rhizosphaerae</name>
    <dbReference type="NCBI Taxonomy" id="3051431"/>
    <lineage>
        <taxon>Bacteria</taxon>
        <taxon>Bacillati</taxon>
        <taxon>Bacillota</taxon>
        <taxon>Bacilli</taxon>
        <taxon>Bacillales</taxon>
        <taxon>Bacillaceae</taxon>
        <taxon>Aquibacillus</taxon>
    </lineage>
</organism>
<protein>
    <submittedName>
        <fullName evidence="1">Uncharacterized protein</fullName>
    </submittedName>
</protein>